<gene>
    <name evidence="2" type="ORF">ACH5RR_034981</name>
</gene>
<reference evidence="2 3" key="1">
    <citation type="submission" date="2024-11" db="EMBL/GenBank/DDBJ databases">
        <title>A near-complete genome assembly of Cinchona calisaya.</title>
        <authorList>
            <person name="Lian D.C."/>
            <person name="Zhao X.W."/>
            <person name="Wei L."/>
        </authorList>
    </citation>
    <scope>NUCLEOTIDE SEQUENCE [LARGE SCALE GENOMIC DNA]</scope>
    <source>
        <tissue evidence="2">Nenye</tissue>
    </source>
</reference>
<protein>
    <submittedName>
        <fullName evidence="2">Uncharacterized protein</fullName>
    </submittedName>
</protein>
<evidence type="ECO:0000256" key="1">
    <source>
        <dbReference type="SAM" id="MobiDB-lite"/>
    </source>
</evidence>
<evidence type="ECO:0000313" key="2">
    <source>
        <dbReference type="EMBL" id="KAL3505140.1"/>
    </source>
</evidence>
<dbReference type="AlphaFoldDB" id="A0ABD2YG22"/>
<feature type="region of interest" description="Disordered" evidence="1">
    <location>
        <begin position="95"/>
        <end position="117"/>
    </location>
</feature>
<proteinExistence type="predicted"/>
<name>A0ABD2YG22_9GENT</name>
<dbReference type="Proteomes" id="UP001630127">
    <property type="component" value="Unassembled WGS sequence"/>
</dbReference>
<dbReference type="EMBL" id="JBJUIK010000014">
    <property type="protein sequence ID" value="KAL3505140.1"/>
    <property type="molecule type" value="Genomic_DNA"/>
</dbReference>
<feature type="compositionally biased region" description="Polar residues" evidence="1">
    <location>
        <begin position="95"/>
        <end position="106"/>
    </location>
</feature>
<organism evidence="2 3">
    <name type="scientific">Cinchona calisaya</name>
    <dbReference type="NCBI Taxonomy" id="153742"/>
    <lineage>
        <taxon>Eukaryota</taxon>
        <taxon>Viridiplantae</taxon>
        <taxon>Streptophyta</taxon>
        <taxon>Embryophyta</taxon>
        <taxon>Tracheophyta</taxon>
        <taxon>Spermatophyta</taxon>
        <taxon>Magnoliopsida</taxon>
        <taxon>eudicotyledons</taxon>
        <taxon>Gunneridae</taxon>
        <taxon>Pentapetalae</taxon>
        <taxon>asterids</taxon>
        <taxon>lamiids</taxon>
        <taxon>Gentianales</taxon>
        <taxon>Rubiaceae</taxon>
        <taxon>Cinchonoideae</taxon>
        <taxon>Cinchoneae</taxon>
        <taxon>Cinchona</taxon>
    </lineage>
</organism>
<accession>A0ABD2YG22</accession>
<keyword evidence="3" id="KW-1185">Reference proteome</keyword>
<comment type="caution">
    <text evidence="2">The sequence shown here is derived from an EMBL/GenBank/DDBJ whole genome shotgun (WGS) entry which is preliminary data.</text>
</comment>
<sequence>MSKGAGIEVVLTECSIQDAATKESKTKKPQVLLFIKSAKNNAKGTNEASSSNNNIYIFELFGLAKAQVEFLSQPGIVRSRLESLIIRDVNWLSQGNTRKGNATQDLPTGHKGKGKLL</sequence>
<evidence type="ECO:0000313" key="3">
    <source>
        <dbReference type="Proteomes" id="UP001630127"/>
    </source>
</evidence>